<dbReference type="PROSITE" id="PS51257">
    <property type="entry name" value="PROKAR_LIPOPROTEIN"/>
    <property type="match status" value="1"/>
</dbReference>
<comment type="caution">
    <text evidence="8">The sequence shown here is derived from an EMBL/GenBank/DDBJ whole genome shotgun (WGS) entry which is preliminary data.</text>
</comment>
<evidence type="ECO:0000313" key="8">
    <source>
        <dbReference type="EMBL" id="MCD7111610.1"/>
    </source>
</evidence>
<proteinExistence type="inferred from homology"/>
<dbReference type="Gene3D" id="2.40.40.10">
    <property type="entry name" value="RlpA-like domain"/>
    <property type="match status" value="1"/>
</dbReference>
<dbReference type="InterPro" id="IPR034718">
    <property type="entry name" value="RlpA"/>
</dbReference>
<dbReference type="CDD" id="cd22268">
    <property type="entry name" value="DPBB_RlpA-like"/>
    <property type="match status" value="1"/>
</dbReference>
<dbReference type="NCBIfam" id="TIGR00413">
    <property type="entry name" value="rlpA"/>
    <property type="match status" value="1"/>
</dbReference>
<keyword evidence="3" id="KW-0472">Membrane</keyword>
<dbReference type="GO" id="GO:0005886">
    <property type="term" value="C:plasma membrane"/>
    <property type="evidence" value="ECO:0007669"/>
    <property type="project" value="UniProtKB-SubCell"/>
</dbReference>
<dbReference type="InterPro" id="IPR036908">
    <property type="entry name" value="RlpA-like_sf"/>
</dbReference>
<comment type="similarity">
    <text evidence="3 4">Belongs to the RlpA family.</text>
</comment>
<gene>
    <name evidence="3" type="primary">rlpA</name>
    <name evidence="8" type="ORF">LRX75_21485</name>
</gene>
<dbReference type="GO" id="GO:0000270">
    <property type="term" value="P:peptidoglycan metabolic process"/>
    <property type="evidence" value="ECO:0007669"/>
    <property type="project" value="UniProtKB-UniRule"/>
</dbReference>
<keyword evidence="3" id="KW-0449">Lipoprotein</keyword>
<reference evidence="8" key="1">
    <citation type="submission" date="2021-12" db="EMBL/GenBank/DDBJ databases">
        <authorList>
            <person name="Li Y."/>
        </authorList>
    </citation>
    <scope>NUCLEOTIDE SEQUENCE</scope>
    <source>
        <strain evidence="8">DKSPLA3</strain>
    </source>
</reference>
<comment type="function">
    <text evidence="3">Lytic transglycosylase with a strong preference for naked glycan strands that lack stem peptides.</text>
</comment>
<feature type="domain" description="RlpA-like protein double-psi beta-barrel" evidence="7">
    <location>
        <begin position="96"/>
        <end position="184"/>
    </location>
</feature>
<dbReference type="Proteomes" id="UP001139089">
    <property type="component" value="Unassembled WGS sequence"/>
</dbReference>
<keyword evidence="1 3" id="KW-0456">Lyase</keyword>
<evidence type="ECO:0000313" key="9">
    <source>
        <dbReference type="Proteomes" id="UP001139089"/>
    </source>
</evidence>
<dbReference type="EC" id="4.2.2.-" evidence="3"/>
<evidence type="ECO:0000256" key="3">
    <source>
        <dbReference type="HAMAP-Rule" id="MF_02071"/>
    </source>
</evidence>
<keyword evidence="6" id="KW-0732">Signal</keyword>
<dbReference type="InterPro" id="IPR009009">
    <property type="entry name" value="RlpA-like_DPBB"/>
</dbReference>
<feature type="chain" id="PRO_5040812210" description="Endolytic peptidoglycan transglycosylase RlpA" evidence="6">
    <location>
        <begin position="34"/>
        <end position="365"/>
    </location>
</feature>
<comment type="subcellular location">
    <subcellularLocation>
        <location evidence="3">Cell membrane</location>
        <topology evidence="3">Lipid-anchor</topology>
    </subcellularLocation>
</comment>
<evidence type="ECO:0000256" key="4">
    <source>
        <dbReference type="RuleBase" id="RU003495"/>
    </source>
</evidence>
<dbReference type="SUPFAM" id="SSF50685">
    <property type="entry name" value="Barwin-like endoglucanases"/>
    <property type="match status" value="1"/>
</dbReference>
<dbReference type="HAMAP" id="MF_02071">
    <property type="entry name" value="RlpA"/>
    <property type="match status" value="1"/>
</dbReference>
<evidence type="ECO:0000256" key="6">
    <source>
        <dbReference type="SAM" id="SignalP"/>
    </source>
</evidence>
<feature type="region of interest" description="Disordered" evidence="5">
    <location>
        <begin position="248"/>
        <end position="275"/>
    </location>
</feature>
<dbReference type="GO" id="GO:0008932">
    <property type="term" value="F:lytic endotransglycosylase activity"/>
    <property type="evidence" value="ECO:0007669"/>
    <property type="project" value="UniProtKB-UniRule"/>
</dbReference>
<keyword evidence="2 3" id="KW-0961">Cell wall biogenesis/degradation</keyword>
<name>A0A9X1T354_9HYPH</name>
<organism evidence="8 9">
    <name type="scientific">Rhizobium quercicola</name>
    <dbReference type="NCBI Taxonomy" id="2901226"/>
    <lineage>
        <taxon>Bacteria</taxon>
        <taxon>Pseudomonadati</taxon>
        <taxon>Pseudomonadota</taxon>
        <taxon>Alphaproteobacteria</taxon>
        <taxon>Hyphomicrobiales</taxon>
        <taxon>Rhizobiaceae</taxon>
        <taxon>Rhizobium/Agrobacterium group</taxon>
        <taxon>Rhizobium</taxon>
    </lineage>
</organism>
<protein>
    <recommendedName>
        <fullName evidence="3">Endolytic peptidoglycan transglycosylase RlpA</fullName>
        <ecNumber evidence="3">4.2.2.-</ecNumber>
    </recommendedName>
</protein>
<sequence length="365" mass="38773">MTFRQYARFLARGAGFAAVPAICLALTSCGTTAQVEAPKKRSKEYFPESVYGVKASPRVADGKNIPKGGGRYQVGKPYKVKDKWYTPKEDFSYNKVGISSWYGSAFHGRLTANGEVYDTAHLSAAHPTFPLPSYARVTNVENGSSVIVRVNDRGPYEYGRIIDVSSKTADLLDIKRKGSAQVRVQYVGRAPLEGNDMPYLMASYAAKGSRVPGIAPEGQIASGVMVASNEPLARQMKSLGSSDLGTVSIPAKAPVPQPARNSVAPSAHPSLDSASSMTALAEPQHVLRAPGAMDALEAFVTLPDVGPIPAERPSTFGKPGNGVLYAAAYVEARVSTSETAFDAIMVDPHALTSSAIIAHAKRNAR</sequence>
<evidence type="ECO:0000256" key="2">
    <source>
        <dbReference type="ARBA" id="ARBA00023316"/>
    </source>
</evidence>
<dbReference type="AlphaFoldDB" id="A0A9X1T354"/>
<dbReference type="PANTHER" id="PTHR34183">
    <property type="entry name" value="ENDOLYTIC PEPTIDOGLYCAN TRANSGLYCOSYLASE RLPA"/>
    <property type="match status" value="1"/>
</dbReference>
<evidence type="ECO:0000256" key="1">
    <source>
        <dbReference type="ARBA" id="ARBA00023239"/>
    </source>
</evidence>
<evidence type="ECO:0000259" key="7">
    <source>
        <dbReference type="Pfam" id="PF03330"/>
    </source>
</evidence>
<dbReference type="Pfam" id="PF03330">
    <property type="entry name" value="DPBB_1"/>
    <property type="match status" value="1"/>
</dbReference>
<dbReference type="PANTHER" id="PTHR34183:SF1">
    <property type="entry name" value="ENDOLYTIC PEPTIDOGLYCAN TRANSGLYCOSYLASE RLPA"/>
    <property type="match status" value="1"/>
</dbReference>
<dbReference type="EMBL" id="JAJOZR010000018">
    <property type="protein sequence ID" value="MCD7111610.1"/>
    <property type="molecule type" value="Genomic_DNA"/>
</dbReference>
<dbReference type="InterPro" id="IPR012997">
    <property type="entry name" value="RplA"/>
</dbReference>
<evidence type="ECO:0000256" key="5">
    <source>
        <dbReference type="SAM" id="MobiDB-lite"/>
    </source>
</evidence>
<dbReference type="RefSeq" id="WP_231816678.1">
    <property type="nucleotide sequence ID" value="NZ_JAJOZR010000018.1"/>
</dbReference>
<keyword evidence="9" id="KW-1185">Reference proteome</keyword>
<accession>A0A9X1T354</accession>
<dbReference type="GO" id="GO:0071555">
    <property type="term" value="P:cell wall organization"/>
    <property type="evidence" value="ECO:0007669"/>
    <property type="project" value="UniProtKB-KW"/>
</dbReference>
<feature type="signal peptide" evidence="6">
    <location>
        <begin position="1"/>
        <end position="33"/>
    </location>
</feature>
<keyword evidence="3" id="KW-0564">Palmitate</keyword>
<keyword evidence="3" id="KW-1003">Cell membrane</keyword>